<name>A0A7J0BIQ2_9BACT</name>
<accession>A0A7J0BIQ2</accession>
<dbReference type="Proteomes" id="UP000503840">
    <property type="component" value="Unassembled WGS sequence"/>
</dbReference>
<dbReference type="EMBL" id="BLVO01000013">
    <property type="protein sequence ID" value="GFM33546.1"/>
    <property type="molecule type" value="Genomic_DNA"/>
</dbReference>
<organism evidence="1 2">
    <name type="scientific">Desulfovibrio subterraneus</name>
    <dbReference type="NCBI Taxonomy" id="2718620"/>
    <lineage>
        <taxon>Bacteria</taxon>
        <taxon>Pseudomonadati</taxon>
        <taxon>Thermodesulfobacteriota</taxon>
        <taxon>Desulfovibrionia</taxon>
        <taxon>Desulfovibrionales</taxon>
        <taxon>Desulfovibrionaceae</taxon>
        <taxon>Desulfovibrio</taxon>
    </lineage>
</organism>
<proteinExistence type="predicted"/>
<reference evidence="1 2" key="1">
    <citation type="submission" date="2020-05" db="EMBL/GenBank/DDBJ databases">
        <title>Draft genome sequence of Desulfovibrio sp. strain HN2T.</title>
        <authorList>
            <person name="Ueno A."/>
            <person name="Tamazawa S."/>
            <person name="Tamamura S."/>
            <person name="Murakami T."/>
            <person name="Kiyama T."/>
            <person name="Inomata H."/>
            <person name="Amano Y."/>
            <person name="Miyakawa K."/>
            <person name="Tamaki H."/>
            <person name="Naganuma T."/>
            <person name="Kaneko K."/>
        </authorList>
    </citation>
    <scope>NUCLEOTIDE SEQUENCE [LARGE SCALE GENOMIC DNA]</scope>
    <source>
        <strain evidence="1 2">HN2</strain>
    </source>
</reference>
<keyword evidence="2" id="KW-1185">Reference proteome</keyword>
<dbReference type="RefSeq" id="WP_174405196.1">
    <property type="nucleotide sequence ID" value="NZ_BLVO01000013.1"/>
</dbReference>
<protein>
    <submittedName>
        <fullName evidence="1">Uncharacterized protein</fullName>
    </submittedName>
</protein>
<sequence length="127" mass="13953">MGIKAFTTLSDWLEGRAKAVRTLESKAEKVLHDDQDQNRYRQIMLEKANLLTNLAEEAAPLVAMLPENARGTVSDTLSRFSHSASVAKRIGSVFYMSALLYPEDHAPGGKNDLEAFIDTVKVMAAGE</sequence>
<evidence type="ECO:0000313" key="2">
    <source>
        <dbReference type="Proteomes" id="UP000503840"/>
    </source>
</evidence>
<evidence type="ECO:0000313" key="1">
    <source>
        <dbReference type="EMBL" id="GFM33546.1"/>
    </source>
</evidence>
<comment type="caution">
    <text evidence="1">The sequence shown here is derived from an EMBL/GenBank/DDBJ whole genome shotgun (WGS) entry which is preliminary data.</text>
</comment>
<gene>
    <name evidence="1" type="ORF">DSM101010T_19110</name>
</gene>
<dbReference type="AlphaFoldDB" id="A0A7J0BIQ2"/>